<dbReference type="Pfam" id="PF07690">
    <property type="entry name" value="MFS_1"/>
    <property type="match status" value="1"/>
</dbReference>
<keyword evidence="8 12" id="KW-1133">Transmembrane helix</keyword>
<accession>A0AAE2BZ05</accession>
<feature type="transmembrane region" description="Helical" evidence="12">
    <location>
        <begin position="172"/>
        <end position="189"/>
    </location>
</feature>
<dbReference type="SUPFAM" id="SSF103473">
    <property type="entry name" value="MFS general substrate transporter"/>
    <property type="match status" value="1"/>
</dbReference>
<dbReference type="GO" id="GO:0016020">
    <property type="term" value="C:membrane"/>
    <property type="evidence" value="ECO:0007669"/>
    <property type="project" value="UniProtKB-SubCell"/>
</dbReference>
<comment type="pathway">
    <text evidence="2">Glycan biosynthesis; sucrose metabolism.</text>
</comment>
<keyword evidence="4" id="KW-0813">Transport</keyword>
<feature type="transmembrane region" description="Helical" evidence="12">
    <location>
        <begin position="415"/>
        <end position="435"/>
    </location>
</feature>
<evidence type="ECO:0000256" key="10">
    <source>
        <dbReference type="ARBA" id="ARBA00044504"/>
    </source>
</evidence>
<evidence type="ECO:0000256" key="2">
    <source>
        <dbReference type="ARBA" id="ARBA00004914"/>
    </source>
</evidence>
<protein>
    <submittedName>
        <fullName evidence="13">Sucrose transport protein SUC3</fullName>
    </submittedName>
</protein>
<comment type="caution">
    <text evidence="13">The sequence shown here is derived from an EMBL/GenBank/DDBJ whole genome shotgun (WGS) entry which is preliminary data.</text>
</comment>
<feature type="region of interest" description="Disordered" evidence="11">
    <location>
        <begin position="27"/>
        <end position="48"/>
    </location>
</feature>
<comment type="subcellular location">
    <subcellularLocation>
        <location evidence="1">Membrane</location>
        <topology evidence="1">Multi-pass membrane protein</topology>
    </subcellularLocation>
</comment>
<feature type="transmembrane region" description="Helical" evidence="12">
    <location>
        <begin position="132"/>
        <end position="152"/>
    </location>
</feature>
<keyword evidence="5" id="KW-0762">Sugar transport</keyword>
<dbReference type="GO" id="GO:0008506">
    <property type="term" value="F:sucrose:proton symporter activity"/>
    <property type="evidence" value="ECO:0007669"/>
    <property type="project" value="TreeGrafter"/>
</dbReference>
<comment type="similarity">
    <text evidence="10">Belongs to the major facilitator superfamily. Phosphate:H(+) symporter (TC 2.A.1.9) family.</text>
</comment>
<dbReference type="InterPro" id="IPR011701">
    <property type="entry name" value="MFS"/>
</dbReference>
<name>A0AAE2BZ05_9LAMI</name>
<feature type="region of interest" description="Disordered" evidence="11">
    <location>
        <begin position="262"/>
        <end position="282"/>
    </location>
</feature>
<dbReference type="AlphaFoldDB" id="A0AAE2BZ05"/>
<evidence type="ECO:0000256" key="4">
    <source>
        <dbReference type="ARBA" id="ARBA00022448"/>
    </source>
</evidence>
<comment type="similarity">
    <text evidence="3">Belongs to the glycoside-pentoside-hexuronide (GPH) cation symporter transporter (TC 2.A.2.4) family.</text>
</comment>
<evidence type="ECO:0000256" key="5">
    <source>
        <dbReference type="ARBA" id="ARBA00022597"/>
    </source>
</evidence>
<evidence type="ECO:0000256" key="9">
    <source>
        <dbReference type="ARBA" id="ARBA00023136"/>
    </source>
</evidence>
<dbReference type="CDD" id="cd17313">
    <property type="entry name" value="MFS_SLC45_SUC"/>
    <property type="match status" value="1"/>
</dbReference>
<keyword evidence="6 12" id="KW-0812">Transmembrane</keyword>
<evidence type="ECO:0000256" key="6">
    <source>
        <dbReference type="ARBA" id="ARBA00022692"/>
    </source>
</evidence>
<evidence type="ECO:0000256" key="11">
    <source>
        <dbReference type="SAM" id="MobiDB-lite"/>
    </source>
</evidence>
<organism evidence="13 14">
    <name type="scientific">Sesamum angolense</name>
    <dbReference type="NCBI Taxonomy" id="2727404"/>
    <lineage>
        <taxon>Eukaryota</taxon>
        <taxon>Viridiplantae</taxon>
        <taxon>Streptophyta</taxon>
        <taxon>Embryophyta</taxon>
        <taxon>Tracheophyta</taxon>
        <taxon>Spermatophyta</taxon>
        <taxon>Magnoliopsida</taxon>
        <taxon>eudicotyledons</taxon>
        <taxon>Gunneridae</taxon>
        <taxon>Pentapetalae</taxon>
        <taxon>asterids</taxon>
        <taxon>lamiids</taxon>
        <taxon>Lamiales</taxon>
        <taxon>Pedaliaceae</taxon>
        <taxon>Sesamum</taxon>
    </lineage>
</organism>
<dbReference type="EMBL" id="JACGWL010000005">
    <property type="protein sequence ID" value="KAK4402951.1"/>
    <property type="molecule type" value="Genomic_DNA"/>
</dbReference>
<dbReference type="Proteomes" id="UP001289374">
    <property type="component" value="Unassembled WGS sequence"/>
</dbReference>
<sequence>MDAVSIRVPYKNLKQEVELVPADESPRRRFSGIHDSSSPHGLSGGGDVDQHQAPPNHCSLLTLILSCTVAAGVQFGWALQLSLLTPYIQTLGIGHEFSSFIWLCGPITGLVVQPCVGIWSDKCSSKYGRRRPFIFVGALMISVAVIIIGYSADIGYFLGDTKEHCSTFKGTRTRAAIVFVIGFWMLDLANNTVQGPARALLADLSGPDQRNSANAVFCSWMAVGNILGFSGASGNWHRACCESCGNLKAAFLVAVPERHYSVDNGDGTEEKKNQENDDDGFTDSPGAVLVNLLTSLRHLPPAMHSVLIVMALTWVVLGISSFFIEPMCQWMGARLVWASSNFIVFVCMAGTAIISLVSMRQYSDGIQHVIGATGNTKIASLVVFALLGLPLAITYSVPFSVTAEVTADSGGGQGLAIGVLNLAIVIPQMIVSLGAGPWDALFGGGNIPAFVLASICALAASVVAVQRLPTLSSSSFKSTGFHFG</sequence>
<feature type="transmembrane region" description="Helical" evidence="12">
    <location>
        <begin position="378"/>
        <end position="395"/>
    </location>
</feature>
<reference evidence="13" key="1">
    <citation type="submission" date="2020-06" db="EMBL/GenBank/DDBJ databases">
        <authorList>
            <person name="Li T."/>
            <person name="Hu X."/>
            <person name="Zhang T."/>
            <person name="Song X."/>
            <person name="Zhang H."/>
            <person name="Dai N."/>
            <person name="Sheng W."/>
            <person name="Hou X."/>
            <person name="Wei L."/>
        </authorList>
    </citation>
    <scope>NUCLEOTIDE SEQUENCE</scope>
    <source>
        <strain evidence="13">K16</strain>
        <tissue evidence="13">Leaf</tissue>
    </source>
</reference>
<evidence type="ECO:0000256" key="7">
    <source>
        <dbReference type="ARBA" id="ARBA00022847"/>
    </source>
</evidence>
<evidence type="ECO:0000256" key="3">
    <source>
        <dbReference type="ARBA" id="ARBA00007134"/>
    </source>
</evidence>
<keyword evidence="7" id="KW-0769">Symport</keyword>
<feature type="transmembrane region" description="Helical" evidence="12">
    <location>
        <begin position="336"/>
        <end position="357"/>
    </location>
</feature>
<evidence type="ECO:0000313" key="14">
    <source>
        <dbReference type="Proteomes" id="UP001289374"/>
    </source>
</evidence>
<evidence type="ECO:0000256" key="8">
    <source>
        <dbReference type="ARBA" id="ARBA00022989"/>
    </source>
</evidence>
<gene>
    <name evidence="13" type="ORF">Sango_1035800</name>
</gene>
<dbReference type="Gene3D" id="1.20.1250.20">
    <property type="entry name" value="MFS general substrate transporter like domains"/>
    <property type="match status" value="2"/>
</dbReference>
<evidence type="ECO:0000256" key="12">
    <source>
        <dbReference type="SAM" id="Phobius"/>
    </source>
</evidence>
<proteinExistence type="inferred from homology"/>
<keyword evidence="9 12" id="KW-0472">Membrane</keyword>
<evidence type="ECO:0000256" key="1">
    <source>
        <dbReference type="ARBA" id="ARBA00004141"/>
    </source>
</evidence>
<keyword evidence="14" id="KW-1185">Reference proteome</keyword>
<dbReference type="PANTHER" id="PTHR19432">
    <property type="entry name" value="SUGAR TRANSPORTER"/>
    <property type="match status" value="1"/>
</dbReference>
<feature type="transmembrane region" description="Helical" evidence="12">
    <location>
        <begin position="306"/>
        <end position="324"/>
    </location>
</feature>
<reference evidence="13" key="2">
    <citation type="journal article" date="2024" name="Plant">
        <title>Genomic evolution and insights into agronomic trait innovations of Sesamum species.</title>
        <authorList>
            <person name="Miao H."/>
            <person name="Wang L."/>
            <person name="Qu L."/>
            <person name="Liu H."/>
            <person name="Sun Y."/>
            <person name="Le M."/>
            <person name="Wang Q."/>
            <person name="Wei S."/>
            <person name="Zheng Y."/>
            <person name="Lin W."/>
            <person name="Duan Y."/>
            <person name="Cao H."/>
            <person name="Xiong S."/>
            <person name="Wang X."/>
            <person name="Wei L."/>
            <person name="Li C."/>
            <person name="Ma Q."/>
            <person name="Ju M."/>
            <person name="Zhao R."/>
            <person name="Li G."/>
            <person name="Mu C."/>
            <person name="Tian Q."/>
            <person name="Mei H."/>
            <person name="Zhang T."/>
            <person name="Gao T."/>
            <person name="Zhang H."/>
        </authorList>
    </citation>
    <scope>NUCLEOTIDE SEQUENCE</scope>
    <source>
        <strain evidence="13">K16</strain>
    </source>
</reference>
<feature type="transmembrane region" description="Helical" evidence="12">
    <location>
        <begin position="60"/>
        <end position="79"/>
    </location>
</feature>
<feature type="transmembrane region" description="Helical" evidence="12">
    <location>
        <begin position="447"/>
        <end position="468"/>
    </location>
</feature>
<evidence type="ECO:0000313" key="13">
    <source>
        <dbReference type="EMBL" id="KAK4402951.1"/>
    </source>
</evidence>
<feature type="transmembrane region" description="Helical" evidence="12">
    <location>
        <begin position="99"/>
        <end position="120"/>
    </location>
</feature>
<dbReference type="PANTHER" id="PTHR19432:SF35">
    <property type="entry name" value="SOLUTE CARRIER FAMILY 45 MEMBER 3 ISOFORM X1"/>
    <property type="match status" value="1"/>
</dbReference>
<dbReference type="InterPro" id="IPR036259">
    <property type="entry name" value="MFS_trans_sf"/>
</dbReference>